<dbReference type="EMBL" id="LR031576">
    <property type="protein sequence ID" value="VDD12280.1"/>
    <property type="molecule type" value="Genomic_DNA"/>
</dbReference>
<proteinExistence type="predicted"/>
<protein>
    <submittedName>
        <fullName evidence="1">Uncharacterized protein</fullName>
    </submittedName>
</protein>
<accession>A0A3P6CD45</accession>
<organism evidence="1">
    <name type="scientific">Brassica campestris</name>
    <name type="common">Field mustard</name>
    <dbReference type="NCBI Taxonomy" id="3711"/>
    <lineage>
        <taxon>Eukaryota</taxon>
        <taxon>Viridiplantae</taxon>
        <taxon>Streptophyta</taxon>
        <taxon>Embryophyta</taxon>
        <taxon>Tracheophyta</taxon>
        <taxon>Spermatophyta</taxon>
        <taxon>Magnoliopsida</taxon>
        <taxon>eudicotyledons</taxon>
        <taxon>Gunneridae</taxon>
        <taxon>Pentapetalae</taxon>
        <taxon>rosids</taxon>
        <taxon>malvids</taxon>
        <taxon>Brassicales</taxon>
        <taxon>Brassicaceae</taxon>
        <taxon>Brassiceae</taxon>
        <taxon>Brassica</taxon>
    </lineage>
</organism>
<gene>
    <name evidence="1" type="ORF">BRAA04T16885Z</name>
</gene>
<reference evidence="1" key="1">
    <citation type="submission" date="2018-11" db="EMBL/GenBank/DDBJ databases">
        <authorList>
            <consortium name="Genoscope - CEA"/>
            <person name="William W."/>
        </authorList>
    </citation>
    <scope>NUCLEOTIDE SEQUENCE</scope>
</reference>
<dbReference type="AlphaFoldDB" id="A0A3P6CD45"/>
<sequence>MIMMLTRSILKKKTEKNWQRVRWSNWLRREIFSSTKQF</sequence>
<evidence type="ECO:0000313" key="1">
    <source>
        <dbReference type="EMBL" id="VDD12280.1"/>
    </source>
</evidence>
<name>A0A3P6CD45_BRACM</name>